<protein>
    <submittedName>
        <fullName evidence="1">Uncharacterized protein</fullName>
    </submittedName>
</protein>
<dbReference type="EMBL" id="BMAW01076824">
    <property type="protein sequence ID" value="GFU03287.1"/>
    <property type="molecule type" value="Genomic_DNA"/>
</dbReference>
<gene>
    <name evidence="1" type="ORF">NPIL_555851</name>
</gene>
<keyword evidence="2" id="KW-1185">Reference proteome</keyword>
<reference evidence="1" key="1">
    <citation type="submission" date="2020-08" db="EMBL/GenBank/DDBJ databases">
        <title>Multicomponent nature underlies the extraordinary mechanical properties of spider dragline silk.</title>
        <authorList>
            <person name="Kono N."/>
            <person name="Nakamura H."/>
            <person name="Mori M."/>
            <person name="Yoshida Y."/>
            <person name="Ohtoshi R."/>
            <person name="Malay A.D."/>
            <person name="Moran D.A.P."/>
            <person name="Tomita M."/>
            <person name="Numata K."/>
            <person name="Arakawa K."/>
        </authorList>
    </citation>
    <scope>NUCLEOTIDE SEQUENCE</scope>
</reference>
<name>A0A8X6Q2P8_NEPPI</name>
<proteinExistence type="predicted"/>
<dbReference type="AlphaFoldDB" id="A0A8X6Q2P8"/>
<organism evidence="1 2">
    <name type="scientific">Nephila pilipes</name>
    <name type="common">Giant wood spider</name>
    <name type="synonym">Nephila maculata</name>
    <dbReference type="NCBI Taxonomy" id="299642"/>
    <lineage>
        <taxon>Eukaryota</taxon>
        <taxon>Metazoa</taxon>
        <taxon>Ecdysozoa</taxon>
        <taxon>Arthropoda</taxon>
        <taxon>Chelicerata</taxon>
        <taxon>Arachnida</taxon>
        <taxon>Araneae</taxon>
        <taxon>Araneomorphae</taxon>
        <taxon>Entelegynae</taxon>
        <taxon>Araneoidea</taxon>
        <taxon>Nephilidae</taxon>
        <taxon>Nephila</taxon>
    </lineage>
</organism>
<dbReference type="Proteomes" id="UP000887013">
    <property type="component" value="Unassembled WGS sequence"/>
</dbReference>
<evidence type="ECO:0000313" key="2">
    <source>
        <dbReference type="Proteomes" id="UP000887013"/>
    </source>
</evidence>
<evidence type="ECO:0000313" key="1">
    <source>
        <dbReference type="EMBL" id="GFU03287.1"/>
    </source>
</evidence>
<comment type="caution">
    <text evidence="1">The sequence shown here is derived from an EMBL/GenBank/DDBJ whole genome shotgun (WGS) entry which is preliminary data.</text>
</comment>
<sequence>MNQWEKREDKRYQLSFAKEKGKQKKCRVLKNIYFSTVIGIQDIKRNIQGLGLVPQKGDPIRSAQDNAVTAAKPCRSQDFPVLQLKYVLP</sequence>
<accession>A0A8X6Q2P8</accession>